<protein>
    <submittedName>
        <fullName evidence="1">Putative reverse transcriptase domain-containing protein</fullName>
    </submittedName>
</protein>
<keyword evidence="1" id="KW-0808">Transferase</keyword>
<feature type="non-terminal residue" evidence="1">
    <location>
        <position position="132"/>
    </location>
</feature>
<sequence>ARGRAFMLEAEKVHQDLNIVTSIEPSDLGFSYEIEIASGQLVEIDKVREKPKEKVRQLMSAKTKEKKQEEITLVRNFLEVFSDDLSELPSVREIEFWIELIPRVMPVAKSPYRLAPSKLEDLSGQLKELQDK</sequence>
<gene>
    <name evidence="1" type="ORF">Tci_871209</name>
</gene>
<comment type="caution">
    <text evidence="1">The sequence shown here is derived from an EMBL/GenBank/DDBJ whole genome shotgun (WGS) entry which is preliminary data.</text>
</comment>
<feature type="non-terminal residue" evidence="1">
    <location>
        <position position="1"/>
    </location>
</feature>
<keyword evidence="1" id="KW-0695">RNA-directed DNA polymerase</keyword>
<dbReference type="SUPFAM" id="SSF56672">
    <property type="entry name" value="DNA/RNA polymerases"/>
    <property type="match status" value="1"/>
</dbReference>
<evidence type="ECO:0000313" key="1">
    <source>
        <dbReference type="EMBL" id="GFC99239.1"/>
    </source>
</evidence>
<keyword evidence="1" id="KW-0548">Nucleotidyltransferase</keyword>
<organism evidence="1">
    <name type="scientific">Tanacetum cinerariifolium</name>
    <name type="common">Dalmatian daisy</name>
    <name type="synonym">Chrysanthemum cinerariifolium</name>
    <dbReference type="NCBI Taxonomy" id="118510"/>
    <lineage>
        <taxon>Eukaryota</taxon>
        <taxon>Viridiplantae</taxon>
        <taxon>Streptophyta</taxon>
        <taxon>Embryophyta</taxon>
        <taxon>Tracheophyta</taxon>
        <taxon>Spermatophyta</taxon>
        <taxon>Magnoliopsida</taxon>
        <taxon>eudicotyledons</taxon>
        <taxon>Gunneridae</taxon>
        <taxon>Pentapetalae</taxon>
        <taxon>asterids</taxon>
        <taxon>campanulids</taxon>
        <taxon>Asterales</taxon>
        <taxon>Asteraceae</taxon>
        <taxon>Asteroideae</taxon>
        <taxon>Anthemideae</taxon>
        <taxon>Anthemidinae</taxon>
        <taxon>Tanacetum</taxon>
    </lineage>
</organism>
<name>A0A699SP39_TANCI</name>
<reference evidence="1" key="1">
    <citation type="journal article" date="2019" name="Sci. Rep.">
        <title>Draft genome of Tanacetum cinerariifolium, the natural source of mosquito coil.</title>
        <authorList>
            <person name="Yamashiro T."/>
            <person name="Shiraishi A."/>
            <person name="Satake H."/>
            <person name="Nakayama K."/>
        </authorList>
    </citation>
    <scope>NUCLEOTIDE SEQUENCE</scope>
</reference>
<proteinExistence type="predicted"/>
<dbReference type="EMBL" id="BKCJ011177101">
    <property type="protein sequence ID" value="GFC99239.1"/>
    <property type="molecule type" value="Genomic_DNA"/>
</dbReference>
<dbReference type="InterPro" id="IPR043502">
    <property type="entry name" value="DNA/RNA_pol_sf"/>
</dbReference>
<dbReference type="GO" id="GO:0003964">
    <property type="term" value="F:RNA-directed DNA polymerase activity"/>
    <property type="evidence" value="ECO:0007669"/>
    <property type="project" value="UniProtKB-KW"/>
</dbReference>
<dbReference type="AlphaFoldDB" id="A0A699SP39"/>
<accession>A0A699SP39</accession>